<dbReference type="RefSeq" id="WP_137638016.1">
    <property type="nucleotide sequence ID" value="NZ_BJDN01000016.1"/>
</dbReference>
<evidence type="ECO:0000259" key="4">
    <source>
        <dbReference type="PROSITE" id="PS50995"/>
    </source>
</evidence>
<dbReference type="Gene3D" id="1.10.10.10">
    <property type="entry name" value="Winged helix-like DNA-binding domain superfamily/Winged helix DNA-binding domain"/>
    <property type="match status" value="1"/>
</dbReference>
<keyword evidence="2" id="KW-0238">DNA-binding</keyword>
<dbReference type="Proteomes" id="UP001597104">
    <property type="component" value="Unassembled WGS sequence"/>
</dbReference>
<feature type="domain" description="HTH marR-type" evidence="4">
    <location>
        <begin position="4"/>
        <end position="135"/>
    </location>
</feature>
<evidence type="ECO:0000256" key="3">
    <source>
        <dbReference type="ARBA" id="ARBA00023163"/>
    </source>
</evidence>
<sequence length="151" mass="17718">MIAIEPIFTALHEFEQQRRQHERQICRQLRLNHADIRLLSYLTVSKQTLQQLQQLTGLDISTLSRQLTALTRKKMLRKQLDQRDRRKRIFTLTTLGQKQFQYFCQASANFEQAILANWTVEEQQLLKVLLGRLLTSTKRLGPTANLLEVGE</sequence>
<keyword evidence="1" id="KW-0805">Transcription regulation</keyword>
<name>A0ABW3EDX7_9LACO</name>
<dbReference type="SUPFAM" id="SSF46785">
    <property type="entry name" value="Winged helix' DNA-binding domain"/>
    <property type="match status" value="1"/>
</dbReference>
<accession>A0ABW3EDX7</accession>
<proteinExistence type="predicted"/>
<dbReference type="PANTHER" id="PTHR42756:SF1">
    <property type="entry name" value="TRANSCRIPTIONAL REPRESSOR OF EMRAB OPERON"/>
    <property type="match status" value="1"/>
</dbReference>
<evidence type="ECO:0000313" key="6">
    <source>
        <dbReference type="Proteomes" id="UP001597104"/>
    </source>
</evidence>
<dbReference type="SMART" id="SM00347">
    <property type="entry name" value="HTH_MARR"/>
    <property type="match status" value="1"/>
</dbReference>
<evidence type="ECO:0000313" key="5">
    <source>
        <dbReference type="EMBL" id="MFD0897256.1"/>
    </source>
</evidence>
<dbReference type="PRINTS" id="PR00598">
    <property type="entry name" value="HTHMARR"/>
</dbReference>
<evidence type="ECO:0000256" key="2">
    <source>
        <dbReference type="ARBA" id="ARBA00023125"/>
    </source>
</evidence>
<dbReference type="InterPro" id="IPR000835">
    <property type="entry name" value="HTH_MarR-typ"/>
</dbReference>
<reference evidence="6" key="1">
    <citation type="journal article" date="2019" name="Int. J. Syst. Evol. Microbiol.">
        <title>The Global Catalogue of Microorganisms (GCM) 10K type strain sequencing project: providing services to taxonomists for standard genome sequencing and annotation.</title>
        <authorList>
            <consortium name="The Broad Institute Genomics Platform"/>
            <consortium name="The Broad Institute Genome Sequencing Center for Infectious Disease"/>
            <person name="Wu L."/>
            <person name="Ma J."/>
        </authorList>
    </citation>
    <scope>NUCLEOTIDE SEQUENCE [LARGE SCALE GENOMIC DNA]</scope>
    <source>
        <strain evidence="6">CCM 8925</strain>
    </source>
</reference>
<protein>
    <submittedName>
        <fullName evidence="5">MarR family winged helix-turn-helix transcriptional regulator</fullName>
    </submittedName>
</protein>
<dbReference type="PROSITE" id="PS50995">
    <property type="entry name" value="HTH_MARR_2"/>
    <property type="match status" value="1"/>
</dbReference>
<keyword evidence="6" id="KW-1185">Reference proteome</keyword>
<dbReference type="InterPro" id="IPR036390">
    <property type="entry name" value="WH_DNA-bd_sf"/>
</dbReference>
<dbReference type="EMBL" id="JBHTIO010000030">
    <property type="protein sequence ID" value="MFD0897256.1"/>
    <property type="molecule type" value="Genomic_DNA"/>
</dbReference>
<keyword evidence="3" id="KW-0804">Transcription</keyword>
<evidence type="ECO:0000256" key="1">
    <source>
        <dbReference type="ARBA" id="ARBA00023015"/>
    </source>
</evidence>
<organism evidence="5 6">
    <name type="scientific">Loigolactobacillus binensis</name>
    <dbReference type="NCBI Taxonomy" id="2559922"/>
    <lineage>
        <taxon>Bacteria</taxon>
        <taxon>Bacillati</taxon>
        <taxon>Bacillota</taxon>
        <taxon>Bacilli</taxon>
        <taxon>Lactobacillales</taxon>
        <taxon>Lactobacillaceae</taxon>
        <taxon>Loigolactobacillus</taxon>
    </lineage>
</organism>
<gene>
    <name evidence="5" type="ORF">ACFQZ7_05830</name>
</gene>
<dbReference type="InterPro" id="IPR036388">
    <property type="entry name" value="WH-like_DNA-bd_sf"/>
</dbReference>
<comment type="caution">
    <text evidence="5">The sequence shown here is derived from an EMBL/GenBank/DDBJ whole genome shotgun (WGS) entry which is preliminary data.</text>
</comment>
<dbReference type="PANTHER" id="PTHR42756">
    <property type="entry name" value="TRANSCRIPTIONAL REGULATOR, MARR"/>
    <property type="match status" value="1"/>
</dbReference>